<dbReference type="PANTHER" id="PTHR48097">
    <property type="entry name" value="L-THREONINE ALDOLASE-RELATED"/>
    <property type="match status" value="1"/>
</dbReference>
<keyword evidence="5 7" id="KW-0456">Lyase</keyword>
<dbReference type="HOGENOM" id="CLU_049619_0_0_5"/>
<dbReference type="InterPro" id="IPR015422">
    <property type="entry name" value="PyrdxlP-dep_Trfase_small"/>
</dbReference>
<dbReference type="eggNOG" id="COG2008">
    <property type="taxonomic scope" value="Bacteria"/>
</dbReference>
<evidence type="ECO:0000256" key="1">
    <source>
        <dbReference type="ARBA" id="ARBA00001933"/>
    </source>
</evidence>
<evidence type="ECO:0000256" key="3">
    <source>
        <dbReference type="ARBA" id="ARBA00011881"/>
    </source>
</evidence>
<dbReference type="Gene3D" id="3.40.640.10">
    <property type="entry name" value="Type I PLP-dependent aspartate aminotransferase-like (Major domain)"/>
    <property type="match status" value="1"/>
</dbReference>
<evidence type="ECO:0000256" key="4">
    <source>
        <dbReference type="ARBA" id="ARBA00022898"/>
    </source>
</evidence>
<dbReference type="RefSeq" id="WP_012566910.1">
    <property type="nucleotide sequence ID" value="NC_011420.2"/>
</dbReference>
<dbReference type="InterPro" id="IPR001597">
    <property type="entry name" value="ArAA_b-elim_lyase/Thr_aldolase"/>
</dbReference>
<dbReference type="InterPro" id="IPR015421">
    <property type="entry name" value="PyrdxlP-dep_Trfase_major"/>
</dbReference>
<dbReference type="PANTHER" id="PTHR48097:SF5">
    <property type="entry name" value="LOW SPECIFICITY L-THREONINE ALDOLASE"/>
    <property type="match status" value="1"/>
</dbReference>
<evidence type="ECO:0000313" key="7">
    <source>
        <dbReference type="EMBL" id="ACI99125.1"/>
    </source>
</evidence>
<protein>
    <recommendedName>
        <fullName evidence="5">L-threonine aldolase</fullName>
        <ecNumber evidence="5">4.1.2.48</ecNumber>
    </recommendedName>
</protein>
<dbReference type="Proteomes" id="UP000001591">
    <property type="component" value="Chromosome"/>
</dbReference>
<dbReference type="Pfam" id="PF01212">
    <property type="entry name" value="Beta_elim_lyase"/>
    <property type="match status" value="1"/>
</dbReference>
<evidence type="ECO:0000256" key="2">
    <source>
        <dbReference type="ARBA" id="ARBA00006966"/>
    </source>
</evidence>
<feature type="domain" description="Aromatic amino acid beta-eliminating lyase/threonine aldolase" evidence="6">
    <location>
        <begin position="3"/>
        <end position="294"/>
    </location>
</feature>
<comment type="subunit">
    <text evidence="3">Homotetramer.</text>
</comment>
<reference evidence="7 8" key="1">
    <citation type="journal article" date="2010" name="BMC Genomics">
        <title>Metabolic flexibility revealed in the genome of the cyst-forming alpha-1 proteobacterium Rhodospirillum centenum.</title>
        <authorList>
            <person name="Lu Y.K."/>
            <person name="Marden J."/>
            <person name="Han M."/>
            <person name="Swingley W.D."/>
            <person name="Mastrian S.D."/>
            <person name="Chowdhury S.R."/>
            <person name="Hao J."/>
            <person name="Helmy T."/>
            <person name="Kim S."/>
            <person name="Kurdoglu A.A."/>
            <person name="Matthies H.J."/>
            <person name="Rollo D."/>
            <person name="Stothard P."/>
            <person name="Blankenship R.E."/>
            <person name="Bauer C.E."/>
            <person name="Touchman J.W."/>
        </authorList>
    </citation>
    <scope>NUCLEOTIDE SEQUENCE [LARGE SCALE GENOMIC DNA]</scope>
    <source>
        <strain evidence="8">ATCC 51521 / SW</strain>
    </source>
</reference>
<accession>B6ITA7</accession>
<comment type="cofactor">
    <cofactor evidence="1 5">
        <name>pyridoxal 5'-phosphate</name>
        <dbReference type="ChEBI" id="CHEBI:597326"/>
    </cofactor>
</comment>
<comment type="similarity">
    <text evidence="2 5">Belongs to the threonine aldolase family.</text>
</comment>
<comment type="catalytic activity">
    <reaction evidence="5">
        <text>L-threonine = acetaldehyde + glycine</text>
        <dbReference type="Rhea" id="RHEA:19625"/>
        <dbReference type="ChEBI" id="CHEBI:15343"/>
        <dbReference type="ChEBI" id="CHEBI:57305"/>
        <dbReference type="ChEBI" id="CHEBI:57926"/>
        <dbReference type="EC" id="4.1.2.48"/>
    </reaction>
</comment>
<dbReference type="AlphaFoldDB" id="B6ITA7"/>
<dbReference type="InterPro" id="IPR015424">
    <property type="entry name" value="PyrdxlP-dep_Trfase"/>
</dbReference>
<keyword evidence="4 5" id="KW-0663">Pyridoxal phosphate</keyword>
<dbReference type="OrthoDB" id="9774495at2"/>
<proteinExistence type="inferred from homology"/>
<dbReference type="STRING" id="414684.RC1_1727"/>
<dbReference type="CDD" id="cd06502">
    <property type="entry name" value="TA_like"/>
    <property type="match status" value="1"/>
</dbReference>
<name>B6ITA7_RHOCS</name>
<evidence type="ECO:0000256" key="5">
    <source>
        <dbReference type="PIRNR" id="PIRNR038940"/>
    </source>
</evidence>
<evidence type="ECO:0000313" key="8">
    <source>
        <dbReference type="Proteomes" id="UP000001591"/>
    </source>
</evidence>
<gene>
    <name evidence="7" type="primary">ltaE</name>
    <name evidence="7" type="ordered locus">RC1_1727</name>
</gene>
<dbReference type="GO" id="GO:0006567">
    <property type="term" value="P:L-threonine catabolic process"/>
    <property type="evidence" value="ECO:0007669"/>
    <property type="project" value="UniProtKB-UniRule"/>
</dbReference>
<dbReference type="InterPro" id="IPR026273">
    <property type="entry name" value="Low_specificity_L-TA_bact"/>
</dbReference>
<dbReference type="PIRSF" id="PIRSF038940">
    <property type="entry name" value="Low_specificity_LTA"/>
    <property type="match status" value="1"/>
</dbReference>
<evidence type="ECO:0000259" key="6">
    <source>
        <dbReference type="Pfam" id="PF01212"/>
    </source>
</evidence>
<organism evidence="7 8">
    <name type="scientific">Rhodospirillum centenum (strain ATCC 51521 / SW)</name>
    <dbReference type="NCBI Taxonomy" id="414684"/>
    <lineage>
        <taxon>Bacteria</taxon>
        <taxon>Pseudomonadati</taxon>
        <taxon>Pseudomonadota</taxon>
        <taxon>Alphaproteobacteria</taxon>
        <taxon>Rhodospirillales</taxon>
        <taxon>Rhodospirillaceae</taxon>
        <taxon>Rhodospirillum</taxon>
    </lineage>
</organism>
<dbReference type="GO" id="GO:0008732">
    <property type="term" value="F:L-allo-threonine aldolase activity"/>
    <property type="evidence" value="ECO:0007669"/>
    <property type="project" value="RHEA"/>
</dbReference>
<keyword evidence="8" id="KW-1185">Reference proteome</keyword>
<dbReference type="KEGG" id="rce:RC1_1727"/>
<dbReference type="Gene3D" id="3.90.1150.10">
    <property type="entry name" value="Aspartate Aminotransferase, domain 1"/>
    <property type="match status" value="1"/>
</dbReference>
<dbReference type="SUPFAM" id="SSF53383">
    <property type="entry name" value="PLP-dependent transferases"/>
    <property type="match status" value="1"/>
</dbReference>
<comment type="catalytic activity">
    <reaction evidence="5">
        <text>L-allo-threonine = acetaldehyde + glycine</text>
        <dbReference type="Rhea" id="RHEA:26209"/>
        <dbReference type="ChEBI" id="CHEBI:15343"/>
        <dbReference type="ChEBI" id="CHEBI:57305"/>
        <dbReference type="ChEBI" id="CHEBI:58585"/>
        <dbReference type="EC" id="4.1.2.48"/>
    </reaction>
</comment>
<sequence>MNFMSDNVSGAAPEILAALGEASAAGPMPSYGADPVTARLHDRMTALFGTPVTVFPVATGTAANALALSALTPPYGAVYCHAEAHINVDECGAPEMFTDGAKLIPLPGAQGKLTPQGLADALARAPVGFVHAVQPAALSLTQATEAGTVYTPDEVAALCAVAKRHGLKVHMDGARFANAVASLGCDPAEVTWRAGVDVLSFGATKNGALAAEAVVFFDRALAESFGYRRKRAGHLFSKMRFLSAQLDACLADGLWLRLAGHANAMAQMLGAGLAALPGAALRAPVEANEVFVELPETVTEGLLERGFQFYRWDGAVVRLVTAWNTRAEDVAALVAAARELASGTPAGGSEKKA</sequence>
<comment type="function">
    <text evidence="5">Catalyzes the cleavage of L-allo-threonine and L-threonine to glycine and acetaldehyde.</text>
</comment>
<dbReference type="EC" id="4.1.2.48" evidence="5"/>
<dbReference type="EMBL" id="CP000613">
    <property type="protein sequence ID" value="ACI99125.1"/>
    <property type="molecule type" value="Genomic_DNA"/>
</dbReference>